<gene>
    <name evidence="1" type="primary">Acey_s0147.g2569</name>
    <name evidence="1" type="ORF">Y032_0147g2569</name>
</gene>
<protein>
    <submittedName>
        <fullName evidence="1">Uncharacterized protein</fullName>
    </submittedName>
</protein>
<comment type="caution">
    <text evidence="1">The sequence shown here is derived from an EMBL/GenBank/DDBJ whole genome shotgun (WGS) entry which is preliminary data.</text>
</comment>
<organism evidence="1 2">
    <name type="scientific">Ancylostoma ceylanicum</name>
    <dbReference type="NCBI Taxonomy" id="53326"/>
    <lineage>
        <taxon>Eukaryota</taxon>
        <taxon>Metazoa</taxon>
        <taxon>Ecdysozoa</taxon>
        <taxon>Nematoda</taxon>
        <taxon>Chromadorea</taxon>
        <taxon>Rhabditida</taxon>
        <taxon>Rhabditina</taxon>
        <taxon>Rhabditomorpha</taxon>
        <taxon>Strongyloidea</taxon>
        <taxon>Ancylostomatidae</taxon>
        <taxon>Ancylostomatinae</taxon>
        <taxon>Ancylostoma</taxon>
    </lineage>
</organism>
<dbReference type="EMBL" id="JARK01001483">
    <property type="protein sequence ID" value="EYB96710.1"/>
    <property type="molecule type" value="Genomic_DNA"/>
</dbReference>
<evidence type="ECO:0000313" key="2">
    <source>
        <dbReference type="Proteomes" id="UP000024635"/>
    </source>
</evidence>
<dbReference type="PROSITE" id="PS51257">
    <property type="entry name" value="PROKAR_LIPOPROTEIN"/>
    <property type="match status" value="1"/>
</dbReference>
<evidence type="ECO:0000313" key="1">
    <source>
        <dbReference type="EMBL" id="EYB96710.1"/>
    </source>
</evidence>
<proteinExistence type="predicted"/>
<reference evidence="2" key="1">
    <citation type="journal article" date="2015" name="Nat. Genet.">
        <title>The genome and transcriptome of the zoonotic hookworm Ancylostoma ceylanicum identify infection-specific gene families.</title>
        <authorList>
            <person name="Schwarz E.M."/>
            <person name="Hu Y."/>
            <person name="Antoshechkin I."/>
            <person name="Miller M.M."/>
            <person name="Sternberg P.W."/>
            <person name="Aroian R.V."/>
        </authorList>
    </citation>
    <scope>NUCLEOTIDE SEQUENCE</scope>
    <source>
        <strain evidence="2">HY135</strain>
    </source>
</reference>
<name>A0A016T1U6_9BILA</name>
<dbReference type="Proteomes" id="UP000024635">
    <property type="component" value="Unassembled WGS sequence"/>
</dbReference>
<keyword evidence="2" id="KW-1185">Reference proteome</keyword>
<sequence length="70" mass="7973">MQKSNHFQDLVMQRVVLLFLLVILVACAVGSEIGWGFVRPRWYFGGRRNNGFGRAYGSESGGFEGFEREE</sequence>
<dbReference type="AlphaFoldDB" id="A0A016T1U6"/>
<accession>A0A016T1U6</accession>